<dbReference type="Proteomes" id="UP001054902">
    <property type="component" value="Unassembled WGS sequence"/>
</dbReference>
<feature type="compositionally biased region" description="Polar residues" evidence="1">
    <location>
        <begin position="9"/>
        <end position="19"/>
    </location>
</feature>
<keyword evidence="2" id="KW-1133">Transmembrane helix</keyword>
<dbReference type="SUPFAM" id="SSF53335">
    <property type="entry name" value="S-adenosyl-L-methionine-dependent methyltransferases"/>
    <property type="match status" value="1"/>
</dbReference>
<keyword evidence="5" id="KW-1185">Reference proteome</keyword>
<keyword evidence="2" id="KW-0472">Membrane</keyword>
<evidence type="ECO:0000256" key="1">
    <source>
        <dbReference type="SAM" id="MobiDB-lite"/>
    </source>
</evidence>
<evidence type="ECO:0000313" key="4">
    <source>
        <dbReference type="EMBL" id="GFH56548.1"/>
    </source>
</evidence>
<dbReference type="InterPro" id="IPR029063">
    <property type="entry name" value="SAM-dependent_MTases_sf"/>
</dbReference>
<dbReference type="InterPro" id="IPR006342">
    <property type="entry name" value="FkbM_mtfrase"/>
</dbReference>
<dbReference type="NCBIfam" id="TIGR01444">
    <property type="entry name" value="fkbM_fam"/>
    <property type="match status" value="1"/>
</dbReference>
<feature type="domain" description="Methyltransferase FkbM" evidence="3">
    <location>
        <begin position="271"/>
        <end position="408"/>
    </location>
</feature>
<organism evidence="4 5">
    <name type="scientific">Chaetoceros tenuissimus</name>
    <dbReference type="NCBI Taxonomy" id="426638"/>
    <lineage>
        <taxon>Eukaryota</taxon>
        <taxon>Sar</taxon>
        <taxon>Stramenopiles</taxon>
        <taxon>Ochrophyta</taxon>
        <taxon>Bacillariophyta</taxon>
        <taxon>Coscinodiscophyceae</taxon>
        <taxon>Chaetocerotophycidae</taxon>
        <taxon>Chaetocerotales</taxon>
        <taxon>Chaetocerotaceae</taxon>
        <taxon>Chaetoceros</taxon>
    </lineage>
</organism>
<feature type="region of interest" description="Disordered" evidence="1">
    <location>
        <begin position="1"/>
        <end position="47"/>
    </location>
</feature>
<comment type="caution">
    <text evidence="4">The sequence shown here is derived from an EMBL/GenBank/DDBJ whole genome shotgun (WGS) entry which is preliminary data.</text>
</comment>
<keyword evidence="2" id="KW-0812">Transmembrane</keyword>
<protein>
    <recommendedName>
        <fullName evidence="3">Methyltransferase FkbM domain-containing protein</fullName>
    </recommendedName>
</protein>
<proteinExistence type="predicted"/>
<dbReference type="EMBL" id="BLLK01000052">
    <property type="protein sequence ID" value="GFH56548.1"/>
    <property type="molecule type" value="Genomic_DNA"/>
</dbReference>
<evidence type="ECO:0000259" key="3">
    <source>
        <dbReference type="Pfam" id="PF05050"/>
    </source>
</evidence>
<feature type="region of interest" description="Disordered" evidence="1">
    <location>
        <begin position="85"/>
        <end position="136"/>
    </location>
</feature>
<dbReference type="AlphaFoldDB" id="A0AAD3D2M6"/>
<dbReference type="InterPro" id="IPR052514">
    <property type="entry name" value="SAM-dependent_MTase"/>
</dbReference>
<evidence type="ECO:0000313" key="5">
    <source>
        <dbReference type="Proteomes" id="UP001054902"/>
    </source>
</evidence>
<accession>A0AAD3D2M6</accession>
<sequence>MPRKRNRIANVSSASSYTGTRGGEDSNDNMSSSIPTTSSNAEMTSVSRRSKKKSLFFKVVVICFIPLLALVHMFSTNTEKSRVSELVNELTHPSPQEKEIDHSAAYSSNDSPAESKHNGDALVPASAEQQGKRPEKCTHDELLKIRHQLPPELCILNLERDTPYLHQCSLTIATKCPKATWLEEYYQEMQRATLNNPKQFVGISVGCNKGFDAIHTLRMGTYNDQISKADWKVAMESKSGTLHHSVCRQDSASDMFTILPAFQNKSATRPVGEMHCVEPMPKTFDSLEYSSRHLNYNKYGFHVTNAAISKESGIMYFPSNTDENSGVENQGLATCTEEHMSKEDREKKCKPVNVYSLKDFVEQKVQSKGPIHILSIDVEGFDCDVLYGAGKEVLRRVEYLEFEYNWMGSWAKVHLIDVVETLDETGFTCYWAGIDMLWRITDCWQSFYDIHAWSNVACVNRNTVPDLANKMEEKFQASMQKQKPKQWYWQGITGENGVHYPARPVIMMARAKHGKHELMSKDLDKMTQRYFAKKETKKKKHVKGRKKK</sequence>
<evidence type="ECO:0000256" key="2">
    <source>
        <dbReference type="SAM" id="Phobius"/>
    </source>
</evidence>
<dbReference type="Pfam" id="PF05050">
    <property type="entry name" value="Methyltransf_21"/>
    <property type="match status" value="1"/>
</dbReference>
<dbReference type="Gene3D" id="3.40.50.150">
    <property type="entry name" value="Vaccinia Virus protein VP39"/>
    <property type="match status" value="1"/>
</dbReference>
<dbReference type="PANTHER" id="PTHR34203">
    <property type="entry name" value="METHYLTRANSFERASE, FKBM FAMILY PROTEIN"/>
    <property type="match status" value="1"/>
</dbReference>
<name>A0AAD3D2M6_9STRA</name>
<dbReference type="PANTHER" id="PTHR34203:SF15">
    <property type="entry name" value="SLL1173 PROTEIN"/>
    <property type="match status" value="1"/>
</dbReference>
<feature type="compositionally biased region" description="Polar residues" evidence="1">
    <location>
        <begin position="28"/>
        <end position="44"/>
    </location>
</feature>
<feature type="transmembrane region" description="Helical" evidence="2">
    <location>
        <begin position="55"/>
        <end position="74"/>
    </location>
</feature>
<gene>
    <name evidence="4" type="ORF">CTEN210_13024</name>
</gene>
<reference evidence="4 5" key="1">
    <citation type="journal article" date="2021" name="Sci. Rep.">
        <title>The genome of the diatom Chaetoceros tenuissimus carries an ancient integrated fragment of an extant virus.</title>
        <authorList>
            <person name="Hongo Y."/>
            <person name="Kimura K."/>
            <person name="Takaki Y."/>
            <person name="Yoshida Y."/>
            <person name="Baba S."/>
            <person name="Kobayashi G."/>
            <person name="Nagasaki K."/>
            <person name="Hano T."/>
            <person name="Tomaru Y."/>
        </authorList>
    </citation>
    <scope>NUCLEOTIDE SEQUENCE [LARGE SCALE GENOMIC DNA]</scope>
    <source>
        <strain evidence="4 5">NIES-3715</strain>
    </source>
</reference>